<sequence length="906" mass="99645">MPGFPRRGFLAGTVAAGAAAQLPWLTAQASAATRQTSAAPAEVSLGWLEGGAPAEVPGTTWGVPWPKGALPADQAFALHTDGGDEVPVQTWPIGYWPDGSLKWSAHAVGPHTAADAYRLTPGDGSAPAAPVTVREDRRIVEIDTGVIRVRIPRSGSTLIESISRDGVEIAGAGELILIRGDSAEDGDEGSSRRERFVGRVGTVTVEQAEAVRAVVKVEGVHRARRGGREMLPFTVRLYLYAGAENLRMMHSFVFDRDGQEDFVHGLGVRLQVPMRDQQHDRHIRFGGQDGGLHAEAVKGLTGLRRDPGVEVRQAQVAGRPTPPVDGFPDNVRTRMHLIPDWGDHTLSQLSSESFQIRKRTKAGHGWVPSATGRRASGLGYVGGISGGLAFGLRDFWQRHPTQLDVRNAATETAEVTVWLWSPDAKPMDLRFFHDGLGQDTYEEQLEALEITYEDYEPGFGTAEGIARTSELLFWALPATPTADRLAAMSASVSTPPLLTAPPEHLHGAGVFGDWSPVDRSTPARAEIEDRLDFLFAFYRDQIEQRHWYGFWDYGDVMHTYDADRHVWRYDVGGYAWDNSELGTDIWLWLHYLRTGSAEAFRLAEAMVRHTGEVDVYHSGPYEKLGTRHNVQHFGCSAKQVRISTVANRRYYYFLTADERVGDLMHAQIDVDQTFLTLDPSRKVRGDVYEPDPQALSIGTGTDWSALAVAWLTEWERGGDPIAREKLFAGVETIPQLPNGFYTDGERYDIDTGRYHLPADHGISVSHLNAVFGQVELCSELIDLLADSAFEEAWLQYCRLYNATAAEQEAELGESLGNLNLGQAHSRLTAYAAKRLGDERLAERAWAEFYGGAAGYGPDLDWSVTRIEGPRTLNPIDEAAFVSTNASAQYGLAAIQNLALIGDRLPD</sequence>
<dbReference type="InterPro" id="IPR006311">
    <property type="entry name" value="TAT_signal"/>
</dbReference>
<name>A0AAC9LCC6_9PSEU</name>
<protein>
    <recommendedName>
        <fullName evidence="6">Tat pathway signal sequence domain protein</fullName>
    </recommendedName>
</protein>
<dbReference type="RefSeq" id="WP_075764475.1">
    <property type="nucleotide sequence ID" value="NZ_CP016076.1"/>
</dbReference>
<dbReference type="InterPro" id="IPR045793">
    <property type="entry name" value="PcRGLX/YetA-like"/>
</dbReference>
<dbReference type="Proteomes" id="UP000185511">
    <property type="component" value="Chromosome"/>
</dbReference>
<reference evidence="5" key="1">
    <citation type="submission" date="2016-06" db="EMBL/GenBank/DDBJ databases">
        <title>Complete genome sequence of Actinoalloteichus fjordicus DSM 46855 (=ADI127-17), type strain of the new species Actinoalloteichus fjordicus.</title>
        <authorList>
            <person name="Ruckert C."/>
            <person name="Nouioui I."/>
            <person name="Willmese J."/>
            <person name="van Wezel G."/>
            <person name="Klenk H.-P."/>
            <person name="Kalinowski J."/>
            <person name="Zotchev S.B."/>
        </authorList>
    </citation>
    <scope>NUCLEOTIDE SEQUENCE [LARGE SCALE GENOMIC DNA]</scope>
    <source>
        <strain evidence="5">ADI127-7</strain>
    </source>
</reference>
<gene>
    <name evidence="4" type="ORF">UA74_13265</name>
</gene>
<dbReference type="PROSITE" id="PS51318">
    <property type="entry name" value="TAT"/>
    <property type="match status" value="1"/>
</dbReference>
<proteinExistence type="predicted"/>
<evidence type="ECO:0000259" key="1">
    <source>
        <dbReference type="Pfam" id="PF19501"/>
    </source>
</evidence>
<evidence type="ECO:0000259" key="2">
    <source>
        <dbReference type="Pfam" id="PF21345"/>
    </source>
</evidence>
<dbReference type="AlphaFoldDB" id="A0AAC9LCC6"/>
<dbReference type="InterPro" id="IPR048330">
    <property type="entry name" value="PcRGLX/YetA_2nd"/>
</dbReference>
<evidence type="ECO:0000313" key="5">
    <source>
        <dbReference type="Proteomes" id="UP000185511"/>
    </source>
</evidence>
<evidence type="ECO:0000313" key="4">
    <source>
        <dbReference type="EMBL" id="APU14711.1"/>
    </source>
</evidence>
<dbReference type="Pfam" id="PF21345">
    <property type="entry name" value="PcRGLX_2nd"/>
    <property type="match status" value="1"/>
</dbReference>
<dbReference type="KEGG" id="acad:UA74_13265"/>
<organism evidence="4 5">
    <name type="scientific">Actinoalloteichus fjordicus</name>
    <dbReference type="NCBI Taxonomy" id="1612552"/>
    <lineage>
        <taxon>Bacteria</taxon>
        <taxon>Bacillati</taxon>
        <taxon>Actinomycetota</taxon>
        <taxon>Actinomycetes</taxon>
        <taxon>Pseudonocardiales</taxon>
        <taxon>Pseudonocardiaceae</taxon>
        <taxon>Actinoalloteichus</taxon>
    </lineage>
</organism>
<dbReference type="Pfam" id="PF19501">
    <property type="entry name" value="PcRGLX_1st"/>
    <property type="match status" value="1"/>
</dbReference>
<dbReference type="EMBL" id="CP016076">
    <property type="protein sequence ID" value="APU14711.1"/>
    <property type="molecule type" value="Genomic_DNA"/>
</dbReference>
<dbReference type="InterPro" id="IPR048331">
    <property type="entry name" value="PcRGLX/YetA_3rd"/>
</dbReference>
<evidence type="ECO:0000259" key="3">
    <source>
        <dbReference type="Pfam" id="PF21346"/>
    </source>
</evidence>
<feature type="domain" description="PcRGLX/YetA-like N-terminal RIFT barrel" evidence="1">
    <location>
        <begin position="42"/>
        <end position="120"/>
    </location>
</feature>
<evidence type="ECO:0008006" key="6">
    <source>
        <dbReference type="Google" id="ProtNLM"/>
    </source>
</evidence>
<keyword evidence="5" id="KW-1185">Reference proteome</keyword>
<dbReference type="InterPro" id="IPR048329">
    <property type="entry name" value="PcRGLX_1st"/>
</dbReference>
<dbReference type="PANTHER" id="PTHR40081:SF1">
    <property type="entry name" value="TAT PATHWAY SIGNAL SEQUENCE DOMAIN PROTEIN"/>
    <property type="match status" value="1"/>
</dbReference>
<accession>A0AAC9LCC6</accession>
<dbReference type="Pfam" id="PF21346">
    <property type="entry name" value="PcRGLX_3rd"/>
    <property type="match status" value="1"/>
</dbReference>
<feature type="domain" description="PcRGLX/YetA-like central beta-sandwich" evidence="2">
    <location>
        <begin position="131"/>
        <end position="489"/>
    </location>
</feature>
<feature type="domain" description="PcRGLX/YetA-like C-terminal alpha/alpha toroid" evidence="3">
    <location>
        <begin position="495"/>
        <end position="904"/>
    </location>
</feature>
<dbReference type="PANTHER" id="PTHR40081">
    <property type="entry name" value="CONCANAVALIN A-LIKE LECTIN/GLUCANASE"/>
    <property type="match status" value="1"/>
</dbReference>